<dbReference type="Pfam" id="PF06074">
    <property type="entry name" value="Portal_Mu"/>
    <property type="match status" value="1"/>
</dbReference>
<dbReference type="InterPro" id="IPR009279">
    <property type="entry name" value="Portal_Mu"/>
</dbReference>
<accession>A0ABW3JWY4</accession>
<dbReference type="Proteomes" id="UP001597112">
    <property type="component" value="Unassembled WGS sequence"/>
</dbReference>
<keyword evidence="3" id="KW-1185">Reference proteome</keyword>
<dbReference type="RefSeq" id="WP_377573110.1">
    <property type="nucleotide sequence ID" value="NZ_JBHTKA010000001.1"/>
</dbReference>
<comment type="caution">
    <text evidence="2">The sequence shown here is derived from an EMBL/GenBank/DDBJ whole genome shotgun (WGS) entry which is preliminary data.</text>
</comment>
<sequence length="420" mass="48789">MRIGRLQILKSIPDKFLPKALTSEQRAVDQLKKTKRISAALVKRRNYIAEMKQDELKLAIEYAEDPIRPRRDLLYEIYRRCVEGDGHFMGEYEKAINKVVGAPFGLFPIGSDADAKADPIKTRLLKRNWFEEYVTYHEEGVFYGHSLIQFLDMVASNIEGVKFEFSTIDLIDREHVRPEDGYIVIEVSDEKGIPFRDPAIAKAARLIEIGKPRNLGKLKVIAKEYIWKNYSRSDWSRHSEKFGMPFIQIKTDTTNETELKKTEEMAANFGSNLWFIGDSSDEIEIKEASFKDSYQIYREKALFCNDEMSKATTWQTGTSDEKAFVGSSEVHADILDDYTEWRKRKVTYHVNDVLIPFLIENGYPLQGYEFRYLTYKETNPEEENKEDQQQGAGGQNPAKKSDAQQRAALYKYMHRTFARR</sequence>
<organism evidence="2 3">
    <name type="scientific">Ohtaekwangia kribbensis</name>
    <dbReference type="NCBI Taxonomy" id="688913"/>
    <lineage>
        <taxon>Bacteria</taxon>
        <taxon>Pseudomonadati</taxon>
        <taxon>Bacteroidota</taxon>
        <taxon>Cytophagia</taxon>
        <taxon>Cytophagales</taxon>
        <taxon>Fulvivirgaceae</taxon>
        <taxon>Ohtaekwangia</taxon>
    </lineage>
</organism>
<evidence type="ECO:0000313" key="2">
    <source>
        <dbReference type="EMBL" id="MFD0997695.1"/>
    </source>
</evidence>
<evidence type="ECO:0000313" key="3">
    <source>
        <dbReference type="Proteomes" id="UP001597112"/>
    </source>
</evidence>
<protein>
    <submittedName>
        <fullName evidence="2">DUF935 family protein</fullName>
    </submittedName>
</protein>
<dbReference type="EMBL" id="JBHTKA010000001">
    <property type="protein sequence ID" value="MFD0997695.1"/>
    <property type="molecule type" value="Genomic_DNA"/>
</dbReference>
<feature type="region of interest" description="Disordered" evidence="1">
    <location>
        <begin position="379"/>
        <end position="405"/>
    </location>
</feature>
<gene>
    <name evidence="2" type="ORF">ACFQ21_00185</name>
</gene>
<evidence type="ECO:0000256" key="1">
    <source>
        <dbReference type="SAM" id="MobiDB-lite"/>
    </source>
</evidence>
<name>A0ABW3JWY4_9BACT</name>
<reference evidence="3" key="1">
    <citation type="journal article" date="2019" name="Int. J. Syst. Evol. Microbiol.">
        <title>The Global Catalogue of Microorganisms (GCM) 10K type strain sequencing project: providing services to taxonomists for standard genome sequencing and annotation.</title>
        <authorList>
            <consortium name="The Broad Institute Genomics Platform"/>
            <consortium name="The Broad Institute Genome Sequencing Center for Infectious Disease"/>
            <person name="Wu L."/>
            <person name="Ma J."/>
        </authorList>
    </citation>
    <scope>NUCLEOTIDE SEQUENCE [LARGE SCALE GENOMIC DNA]</scope>
    <source>
        <strain evidence="3">CCUG 58938</strain>
    </source>
</reference>
<proteinExistence type="predicted"/>